<dbReference type="PROSITE" id="PS50297">
    <property type="entry name" value="ANK_REP_REGION"/>
    <property type="match status" value="2"/>
</dbReference>
<proteinExistence type="predicted"/>
<reference evidence="4 5" key="1">
    <citation type="submission" date="2017-10" db="EMBL/GenBank/DDBJ databases">
        <title>Comparative genomics in systemic dimorphic fungi from Ajellomycetaceae.</title>
        <authorList>
            <person name="Munoz J.F."/>
            <person name="Mcewen J.G."/>
            <person name="Clay O.K."/>
            <person name="Cuomo C.A."/>
        </authorList>
    </citation>
    <scope>NUCLEOTIDE SEQUENCE [LARGE SCALE GENOMIC DNA]</scope>
    <source>
        <strain evidence="4 5">UAMH130</strain>
    </source>
</reference>
<feature type="repeat" description="ANK" evidence="3">
    <location>
        <begin position="161"/>
        <end position="193"/>
    </location>
</feature>
<accession>A0A2B7WS59</accession>
<dbReference type="Pfam" id="PF13637">
    <property type="entry name" value="Ank_4"/>
    <property type="match status" value="1"/>
</dbReference>
<sequence length="489" mass="54998">MAAEMEPLLALQGRTPSSPRAITLPVEIRDMILAEVGYAAQEIRSGQEWRAMVGNWFWNISLSSRLARNCEIDIEMLLAYAPDPIAAKAVDRWINELGEETKANPRQRHRSLSPASRSRLETKQLHLFLLLAASRGLLGCLHVLASAAVGQGISIAETGLHSTTMLREAVRSGNLRVVNFLLDRGVNPMNGNVDMPSWVKLPIALAAQRLNVEITAAILAFNPLPNLGEVIFRDDECASGERVDDIDYWCVPGCESEWRLERLRSEVDRTNTAVLRMGEFGFAGCQELELVSWAAYRSNLLMLKLLIERYSYTVNVERDLYWAFRGGGDADVVRLLLRHVTYGKVAAPVLPNGFHPSRYLISHEPGISAASNCDTESTSKYYEKFPLRRRVPVIDAVTFCNVDIVKLLLETLSNAEEVNRAVNEFNHLWRTPLHIAAEKGDVGMVTYLLECGAEIWQSCFDLVNREGSTDMVELFTRWMKEHDLEIKQE</sequence>
<gene>
    <name evidence="4" type="ORF">GX51_06346</name>
</gene>
<comment type="caution">
    <text evidence="4">The sequence shown here is derived from an EMBL/GenBank/DDBJ whole genome shotgun (WGS) entry which is preliminary data.</text>
</comment>
<organism evidence="4 5">
    <name type="scientific">Blastomyces parvus</name>
    <dbReference type="NCBI Taxonomy" id="2060905"/>
    <lineage>
        <taxon>Eukaryota</taxon>
        <taxon>Fungi</taxon>
        <taxon>Dikarya</taxon>
        <taxon>Ascomycota</taxon>
        <taxon>Pezizomycotina</taxon>
        <taxon>Eurotiomycetes</taxon>
        <taxon>Eurotiomycetidae</taxon>
        <taxon>Onygenales</taxon>
        <taxon>Ajellomycetaceae</taxon>
        <taxon>Blastomyces</taxon>
    </lineage>
</organism>
<evidence type="ECO:0000256" key="3">
    <source>
        <dbReference type="PROSITE-ProRule" id="PRU00023"/>
    </source>
</evidence>
<name>A0A2B7WS59_9EURO</name>
<protein>
    <submittedName>
        <fullName evidence="4">Uncharacterized protein</fullName>
    </submittedName>
</protein>
<dbReference type="PANTHER" id="PTHR24198">
    <property type="entry name" value="ANKYRIN REPEAT AND PROTEIN KINASE DOMAIN-CONTAINING PROTEIN"/>
    <property type="match status" value="1"/>
</dbReference>
<feature type="repeat" description="ANK" evidence="3">
    <location>
        <begin position="428"/>
        <end position="455"/>
    </location>
</feature>
<dbReference type="AlphaFoldDB" id="A0A2B7WS59"/>
<dbReference type="InterPro" id="IPR002110">
    <property type="entry name" value="Ankyrin_rpt"/>
</dbReference>
<dbReference type="OrthoDB" id="4185577at2759"/>
<dbReference type="SMART" id="SM00248">
    <property type="entry name" value="ANK"/>
    <property type="match status" value="5"/>
</dbReference>
<dbReference type="PANTHER" id="PTHR24198:SF165">
    <property type="entry name" value="ANKYRIN REPEAT-CONTAINING PROTEIN-RELATED"/>
    <property type="match status" value="1"/>
</dbReference>
<keyword evidence="5" id="KW-1185">Reference proteome</keyword>
<dbReference type="PROSITE" id="PS50088">
    <property type="entry name" value="ANK_REPEAT"/>
    <property type="match status" value="2"/>
</dbReference>
<dbReference type="Proteomes" id="UP000224080">
    <property type="component" value="Unassembled WGS sequence"/>
</dbReference>
<dbReference type="SUPFAM" id="SSF48403">
    <property type="entry name" value="Ankyrin repeat"/>
    <property type="match status" value="1"/>
</dbReference>
<keyword evidence="2 3" id="KW-0040">ANK repeat</keyword>
<evidence type="ECO:0000256" key="2">
    <source>
        <dbReference type="ARBA" id="ARBA00023043"/>
    </source>
</evidence>
<dbReference type="Gene3D" id="1.25.40.20">
    <property type="entry name" value="Ankyrin repeat-containing domain"/>
    <property type="match status" value="2"/>
</dbReference>
<keyword evidence="1" id="KW-0677">Repeat</keyword>
<evidence type="ECO:0000313" key="4">
    <source>
        <dbReference type="EMBL" id="PGG99311.1"/>
    </source>
</evidence>
<evidence type="ECO:0000313" key="5">
    <source>
        <dbReference type="Proteomes" id="UP000224080"/>
    </source>
</evidence>
<dbReference type="InterPro" id="IPR036770">
    <property type="entry name" value="Ankyrin_rpt-contain_sf"/>
</dbReference>
<evidence type="ECO:0000256" key="1">
    <source>
        <dbReference type="ARBA" id="ARBA00022737"/>
    </source>
</evidence>
<dbReference type="EMBL" id="PDNC01000103">
    <property type="protein sequence ID" value="PGG99311.1"/>
    <property type="molecule type" value="Genomic_DNA"/>
</dbReference>